<gene>
    <name evidence="2" type="ORF">NCGR_LOCUS68080</name>
</gene>
<protein>
    <submittedName>
        <fullName evidence="2">Uncharacterized protein</fullName>
    </submittedName>
</protein>
<dbReference type="SUPFAM" id="SSF117281">
    <property type="entry name" value="Kelch motif"/>
    <property type="match status" value="1"/>
</dbReference>
<dbReference type="Pfam" id="PF07893">
    <property type="entry name" value="DUF1668"/>
    <property type="match status" value="1"/>
</dbReference>
<reference evidence="2" key="1">
    <citation type="submission" date="2020-10" db="EMBL/GenBank/DDBJ databases">
        <authorList>
            <person name="Han B."/>
            <person name="Lu T."/>
            <person name="Zhao Q."/>
            <person name="Huang X."/>
            <person name="Zhao Y."/>
        </authorList>
    </citation>
    <scope>NUCLEOTIDE SEQUENCE</scope>
</reference>
<evidence type="ECO:0000313" key="3">
    <source>
        <dbReference type="Proteomes" id="UP000604825"/>
    </source>
</evidence>
<comment type="caution">
    <text evidence="2">The sequence shown here is derived from an EMBL/GenBank/DDBJ whole genome shotgun (WGS) entry which is preliminary data.</text>
</comment>
<feature type="compositionally biased region" description="Low complexity" evidence="1">
    <location>
        <begin position="60"/>
        <end position="71"/>
    </location>
</feature>
<feature type="region of interest" description="Disordered" evidence="1">
    <location>
        <begin position="33"/>
        <end position="71"/>
    </location>
</feature>
<proteinExistence type="predicted"/>
<dbReference type="Gene3D" id="2.120.10.80">
    <property type="entry name" value="Kelch-type beta propeller"/>
    <property type="match status" value="1"/>
</dbReference>
<dbReference type="InterPro" id="IPR012871">
    <property type="entry name" value="DUF1668_ORYSA"/>
</dbReference>
<dbReference type="OrthoDB" id="602168at2759"/>
<dbReference type="PANTHER" id="PTHR33085">
    <property type="entry name" value="OS12G0113100 PROTEIN-RELATED"/>
    <property type="match status" value="1"/>
</dbReference>
<keyword evidence="3" id="KW-1185">Reference proteome</keyword>
<sequence>MSFRRRFVYLVMNNTQQRDFPLRRIDAARLFFPKGERPPVPPPPPEDARLPPPAIRFSAPTPTTGTGTGTGTSTSKGAMEFMLLHGSSGGGGGGGWRKRHKVVATDHTGRCVMYDPARGTVRALPELTPAPKVRPAALPVGDDDLYVIDTHFNRAFSRDAACFHGLLFDPDAADWDWRPMPPPPYARTYDPDSQRVRAHITSYAVAGGGGGASVWVSKDGLGTHSFDVGTGEWAKAGDWVLPFWGPGTYVPEHKLWFGLLADKVEDGVVCASDLTAAPPAAPRVLWREESPTPPEWQGRSTFLVHLGCSRFCLARFFKIVRGGPAGGSPCVSRFAVFSGLEVVTGGHGDGEGEELRMVKHRSLRYSLVNKLLHWVL</sequence>
<evidence type="ECO:0000256" key="1">
    <source>
        <dbReference type="SAM" id="MobiDB-lite"/>
    </source>
</evidence>
<dbReference type="InterPro" id="IPR015915">
    <property type="entry name" value="Kelch-typ_b-propeller"/>
</dbReference>
<feature type="compositionally biased region" description="Pro residues" evidence="1">
    <location>
        <begin position="38"/>
        <end position="54"/>
    </location>
</feature>
<organism evidence="2 3">
    <name type="scientific">Miscanthus lutarioriparius</name>
    <dbReference type="NCBI Taxonomy" id="422564"/>
    <lineage>
        <taxon>Eukaryota</taxon>
        <taxon>Viridiplantae</taxon>
        <taxon>Streptophyta</taxon>
        <taxon>Embryophyta</taxon>
        <taxon>Tracheophyta</taxon>
        <taxon>Spermatophyta</taxon>
        <taxon>Magnoliopsida</taxon>
        <taxon>Liliopsida</taxon>
        <taxon>Poales</taxon>
        <taxon>Poaceae</taxon>
        <taxon>PACMAD clade</taxon>
        <taxon>Panicoideae</taxon>
        <taxon>Andropogonodae</taxon>
        <taxon>Andropogoneae</taxon>
        <taxon>Saccharinae</taxon>
        <taxon>Miscanthus</taxon>
    </lineage>
</organism>
<dbReference type="Proteomes" id="UP000604825">
    <property type="component" value="Unassembled WGS sequence"/>
</dbReference>
<dbReference type="PANTHER" id="PTHR33085:SF88">
    <property type="entry name" value="OS08G0165000 PROTEIN"/>
    <property type="match status" value="1"/>
</dbReference>
<dbReference type="EMBL" id="CAJGYO010000865">
    <property type="protein sequence ID" value="CAD6343982.1"/>
    <property type="molecule type" value="Genomic_DNA"/>
</dbReference>
<evidence type="ECO:0000313" key="2">
    <source>
        <dbReference type="EMBL" id="CAD6343982.1"/>
    </source>
</evidence>
<accession>A0A811STV2</accession>
<name>A0A811STV2_9POAL</name>
<dbReference type="AlphaFoldDB" id="A0A811STV2"/>